<feature type="region of interest" description="Disordered" evidence="1">
    <location>
        <begin position="21"/>
        <end position="47"/>
    </location>
</feature>
<dbReference type="EMBL" id="JBHUIJ010000005">
    <property type="protein sequence ID" value="MFD2236733.1"/>
    <property type="molecule type" value="Genomic_DNA"/>
</dbReference>
<evidence type="ECO:0008006" key="5">
    <source>
        <dbReference type="Google" id="ProtNLM"/>
    </source>
</evidence>
<gene>
    <name evidence="3" type="ORF">ACFSKQ_04555</name>
</gene>
<keyword evidence="4" id="KW-1185">Reference proteome</keyword>
<feature type="chain" id="PRO_5046126339" description="PepSY domain-containing protein" evidence="2">
    <location>
        <begin position="24"/>
        <end position="131"/>
    </location>
</feature>
<sequence length="131" mass="14666">MKALLAGLAITLALGAATAPASANPVRHGGHHEDARDVRPDRAASRREVVPEQRIERLAFSEGFVEVEGIRLRRDRYVVDAVRPNGAVFRLAFDAYDGSLVSRERLGWTRGFERRGVERVRGPEFRFDLRG</sequence>
<feature type="signal peptide" evidence="2">
    <location>
        <begin position="1"/>
        <end position="23"/>
    </location>
</feature>
<evidence type="ECO:0000256" key="2">
    <source>
        <dbReference type="SAM" id="SignalP"/>
    </source>
</evidence>
<keyword evidence="2" id="KW-0732">Signal</keyword>
<evidence type="ECO:0000256" key="1">
    <source>
        <dbReference type="SAM" id="MobiDB-lite"/>
    </source>
</evidence>
<organism evidence="3 4">
    <name type="scientific">Aureimonas populi</name>
    <dbReference type="NCBI Taxonomy" id="1701758"/>
    <lineage>
        <taxon>Bacteria</taxon>
        <taxon>Pseudomonadati</taxon>
        <taxon>Pseudomonadota</taxon>
        <taxon>Alphaproteobacteria</taxon>
        <taxon>Hyphomicrobiales</taxon>
        <taxon>Aurantimonadaceae</taxon>
        <taxon>Aureimonas</taxon>
    </lineage>
</organism>
<feature type="compositionally biased region" description="Basic and acidic residues" evidence="1">
    <location>
        <begin position="31"/>
        <end position="47"/>
    </location>
</feature>
<protein>
    <recommendedName>
        <fullName evidence="5">PepSY domain-containing protein</fullName>
    </recommendedName>
</protein>
<accession>A0ABW5CIT3</accession>
<comment type="caution">
    <text evidence="3">The sequence shown here is derived from an EMBL/GenBank/DDBJ whole genome shotgun (WGS) entry which is preliminary data.</text>
</comment>
<dbReference type="Proteomes" id="UP001597371">
    <property type="component" value="Unassembled WGS sequence"/>
</dbReference>
<evidence type="ECO:0000313" key="4">
    <source>
        <dbReference type="Proteomes" id="UP001597371"/>
    </source>
</evidence>
<reference evidence="4" key="1">
    <citation type="journal article" date="2019" name="Int. J. Syst. Evol. Microbiol.">
        <title>The Global Catalogue of Microorganisms (GCM) 10K type strain sequencing project: providing services to taxonomists for standard genome sequencing and annotation.</title>
        <authorList>
            <consortium name="The Broad Institute Genomics Platform"/>
            <consortium name="The Broad Institute Genome Sequencing Center for Infectious Disease"/>
            <person name="Wu L."/>
            <person name="Ma J."/>
        </authorList>
    </citation>
    <scope>NUCLEOTIDE SEQUENCE [LARGE SCALE GENOMIC DNA]</scope>
    <source>
        <strain evidence="4">ZS-35-S2</strain>
    </source>
</reference>
<name>A0ABW5CIT3_9HYPH</name>
<proteinExistence type="predicted"/>
<dbReference type="RefSeq" id="WP_209739990.1">
    <property type="nucleotide sequence ID" value="NZ_CP072611.1"/>
</dbReference>
<evidence type="ECO:0000313" key="3">
    <source>
        <dbReference type="EMBL" id="MFD2236733.1"/>
    </source>
</evidence>